<accession>A0AAV0Z2A3</accession>
<protein>
    <submittedName>
        <fullName evidence="1">Uncharacterized protein</fullName>
    </submittedName>
</protein>
<keyword evidence="2" id="KW-1185">Reference proteome</keyword>
<sequence>MQTKPVKGRIESKQFGIISEIGDLLPTSSYNSRCMDLTEVPLFPQLLLHCLYRKLKGETNIGVESFEIRMSNAQKDRLVHFDFFASSTPFTNSVGNTRLPSLTDLVMDQESRFCGSGRFADLMFLYDFKDLYTGFKLFAS</sequence>
<evidence type="ECO:0000313" key="1">
    <source>
        <dbReference type="EMBL" id="CAI8591589.1"/>
    </source>
</evidence>
<dbReference type="Proteomes" id="UP001157006">
    <property type="component" value="Chromosome 1L"/>
</dbReference>
<organism evidence="1 2">
    <name type="scientific">Vicia faba</name>
    <name type="common">Broad bean</name>
    <name type="synonym">Faba vulgaris</name>
    <dbReference type="NCBI Taxonomy" id="3906"/>
    <lineage>
        <taxon>Eukaryota</taxon>
        <taxon>Viridiplantae</taxon>
        <taxon>Streptophyta</taxon>
        <taxon>Embryophyta</taxon>
        <taxon>Tracheophyta</taxon>
        <taxon>Spermatophyta</taxon>
        <taxon>Magnoliopsida</taxon>
        <taxon>eudicotyledons</taxon>
        <taxon>Gunneridae</taxon>
        <taxon>Pentapetalae</taxon>
        <taxon>rosids</taxon>
        <taxon>fabids</taxon>
        <taxon>Fabales</taxon>
        <taxon>Fabaceae</taxon>
        <taxon>Papilionoideae</taxon>
        <taxon>50 kb inversion clade</taxon>
        <taxon>NPAAA clade</taxon>
        <taxon>Hologalegina</taxon>
        <taxon>IRL clade</taxon>
        <taxon>Fabeae</taxon>
        <taxon>Vicia</taxon>
    </lineage>
</organism>
<reference evidence="1 2" key="1">
    <citation type="submission" date="2023-01" db="EMBL/GenBank/DDBJ databases">
        <authorList>
            <person name="Kreplak J."/>
        </authorList>
    </citation>
    <scope>NUCLEOTIDE SEQUENCE [LARGE SCALE GENOMIC DNA]</scope>
</reference>
<dbReference type="AlphaFoldDB" id="A0AAV0Z2A3"/>
<proteinExistence type="predicted"/>
<dbReference type="EMBL" id="OX451736">
    <property type="protein sequence ID" value="CAI8591589.1"/>
    <property type="molecule type" value="Genomic_DNA"/>
</dbReference>
<evidence type="ECO:0000313" key="2">
    <source>
        <dbReference type="Proteomes" id="UP001157006"/>
    </source>
</evidence>
<name>A0AAV0Z2A3_VICFA</name>
<gene>
    <name evidence="1" type="ORF">VFH_I494480</name>
</gene>